<keyword evidence="1" id="KW-0378">Hydrolase</keyword>
<dbReference type="GO" id="GO:0072330">
    <property type="term" value="P:monocarboxylic acid biosynthetic process"/>
    <property type="evidence" value="ECO:0007669"/>
    <property type="project" value="UniProtKB-ARBA"/>
</dbReference>
<protein>
    <submittedName>
        <fullName evidence="3">Lipase/thioesterase</fullName>
    </submittedName>
</protein>
<dbReference type="InterPro" id="IPR029058">
    <property type="entry name" value="AB_hydrolase_fold"/>
</dbReference>
<dbReference type="InterPro" id="IPR013094">
    <property type="entry name" value="AB_hydrolase_3"/>
</dbReference>
<name>A0AAD6G0P4_9EURO</name>
<comment type="caution">
    <text evidence="3">The sequence shown here is derived from an EMBL/GenBank/DDBJ whole genome shotgun (WGS) entry which is preliminary data.</text>
</comment>
<dbReference type="RefSeq" id="XP_056763250.1">
    <property type="nucleotide sequence ID" value="XM_056914401.1"/>
</dbReference>
<evidence type="ECO:0000259" key="2">
    <source>
        <dbReference type="Pfam" id="PF07859"/>
    </source>
</evidence>
<evidence type="ECO:0000313" key="3">
    <source>
        <dbReference type="EMBL" id="KAJ5440021.1"/>
    </source>
</evidence>
<reference evidence="3" key="1">
    <citation type="submission" date="2022-12" db="EMBL/GenBank/DDBJ databases">
        <authorList>
            <person name="Petersen C."/>
        </authorList>
    </citation>
    <scope>NUCLEOTIDE SEQUENCE</scope>
    <source>
        <strain evidence="3">IBT 16125</strain>
    </source>
</reference>
<dbReference type="PANTHER" id="PTHR48081">
    <property type="entry name" value="AB HYDROLASE SUPERFAMILY PROTEIN C4A8.06C"/>
    <property type="match status" value="1"/>
</dbReference>
<dbReference type="AlphaFoldDB" id="A0AAD6G0P4"/>
<reference evidence="3" key="2">
    <citation type="journal article" date="2023" name="IMA Fungus">
        <title>Comparative genomic study of the Penicillium genus elucidates a diverse pangenome and 15 lateral gene transfer events.</title>
        <authorList>
            <person name="Petersen C."/>
            <person name="Sorensen T."/>
            <person name="Nielsen M.R."/>
            <person name="Sondergaard T.E."/>
            <person name="Sorensen J.L."/>
            <person name="Fitzpatrick D.A."/>
            <person name="Frisvad J.C."/>
            <person name="Nielsen K.L."/>
        </authorList>
    </citation>
    <scope>NUCLEOTIDE SEQUENCE</scope>
    <source>
        <strain evidence="3">IBT 16125</strain>
    </source>
</reference>
<feature type="domain" description="Alpha/beta hydrolase fold-3" evidence="2">
    <location>
        <begin position="132"/>
        <end position="282"/>
    </location>
</feature>
<dbReference type="GO" id="GO:0017000">
    <property type="term" value="P:antibiotic biosynthetic process"/>
    <property type="evidence" value="ECO:0007669"/>
    <property type="project" value="UniProtKB-ARBA"/>
</dbReference>
<organism evidence="3 4">
    <name type="scientific">Penicillium daleae</name>
    <dbReference type="NCBI Taxonomy" id="63821"/>
    <lineage>
        <taxon>Eukaryota</taxon>
        <taxon>Fungi</taxon>
        <taxon>Dikarya</taxon>
        <taxon>Ascomycota</taxon>
        <taxon>Pezizomycotina</taxon>
        <taxon>Eurotiomycetes</taxon>
        <taxon>Eurotiomycetidae</taxon>
        <taxon>Eurotiales</taxon>
        <taxon>Aspergillaceae</taxon>
        <taxon>Penicillium</taxon>
    </lineage>
</organism>
<accession>A0AAD6G0P4</accession>
<dbReference type="EMBL" id="JAPVEA010000008">
    <property type="protein sequence ID" value="KAJ5440021.1"/>
    <property type="molecule type" value="Genomic_DNA"/>
</dbReference>
<dbReference type="GeneID" id="81604644"/>
<dbReference type="Gene3D" id="3.40.50.1820">
    <property type="entry name" value="alpha/beta hydrolase"/>
    <property type="match status" value="1"/>
</dbReference>
<dbReference type="PANTHER" id="PTHR48081:SF18">
    <property type="entry name" value="ALPHA_BETA HYDROLASE FOLD-3 DOMAIN-CONTAINING PROTEIN"/>
    <property type="match status" value="1"/>
</dbReference>
<proteinExistence type="predicted"/>
<evidence type="ECO:0000256" key="1">
    <source>
        <dbReference type="ARBA" id="ARBA00022801"/>
    </source>
</evidence>
<dbReference type="Pfam" id="PF07859">
    <property type="entry name" value="Abhydrolase_3"/>
    <property type="match status" value="1"/>
</dbReference>
<sequence length="395" mass="43925">MLKMPTTVVVTEPLGIADKFSIAWRIPLLVFRCTARFIALYLSHGEASKLHWRQKLALAYLQASRVTLTRKQQAQNRKRLTGPRIQEYCRRHRLKHRAITVHGATFSNERRIPDPVLHFVTAPVPQPGGPTIFYSHGGGYHNPIKAEGHVPFALQCGSACKAQQVVFLEYSLSPEHPYPCQLVQAVAGLRHLLEQEAIPTESIILGGDSAGGHLTASLLTHITHPSPYAPPIDLRGGQFKAVLLVSPWMAMSEEQISVLPQAHDDFLTRESVVRFWDMFRPGLNEVWSNRCDTRDTVAVWKRLFPSGHDHAISHKAMLAVGTLEVLYESCMGFGLDIGFDCVYVDSPAGLDSVRETDLVLAVVPGEAHVQPALDSALGYYDGMMMKAIFNFLRSC</sequence>
<dbReference type="InterPro" id="IPR050300">
    <property type="entry name" value="GDXG_lipolytic_enzyme"/>
</dbReference>
<dbReference type="SUPFAM" id="SSF53474">
    <property type="entry name" value="alpha/beta-Hydrolases"/>
    <property type="match status" value="1"/>
</dbReference>
<keyword evidence="4" id="KW-1185">Reference proteome</keyword>
<evidence type="ECO:0000313" key="4">
    <source>
        <dbReference type="Proteomes" id="UP001213681"/>
    </source>
</evidence>
<gene>
    <name evidence="3" type="ORF">N7458_011019</name>
</gene>
<dbReference type="GO" id="GO:0016787">
    <property type="term" value="F:hydrolase activity"/>
    <property type="evidence" value="ECO:0007669"/>
    <property type="project" value="UniProtKB-KW"/>
</dbReference>
<dbReference type="Proteomes" id="UP001213681">
    <property type="component" value="Unassembled WGS sequence"/>
</dbReference>